<dbReference type="SUPFAM" id="SSF52151">
    <property type="entry name" value="FabD/lysophospholipase-like"/>
    <property type="match status" value="1"/>
</dbReference>
<dbReference type="Gene3D" id="3.30.70.250">
    <property type="entry name" value="Malonyl-CoA ACP transacylase, ACP-binding"/>
    <property type="match status" value="1"/>
</dbReference>
<feature type="active site" description="Proton donor; for dehydratase activity" evidence="21">
    <location>
        <position position="1568"/>
    </location>
</feature>
<dbReference type="InterPro" id="IPR014043">
    <property type="entry name" value="Acyl_transferase_dom"/>
</dbReference>
<dbReference type="InterPro" id="IPR036291">
    <property type="entry name" value="NAD(P)-bd_dom_sf"/>
</dbReference>
<dbReference type="GO" id="GO:0031177">
    <property type="term" value="F:phosphopantetheine binding"/>
    <property type="evidence" value="ECO:0007669"/>
    <property type="project" value="InterPro"/>
</dbReference>
<dbReference type="SMART" id="SM00827">
    <property type="entry name" value="PKS_AT"/>
    <property type="match status" value="1"/>
</dbReference>
<dbReference type="Pfam" id="PF00975">
    <property type="entry name" value="Thioesterase"/>
    <property type="match status" value="1"/>
</dbReference>
<dbReference type="SUPFAM" id="SSF55048">
    <property type="entry name" value="Probable ACP-binding domain of malonyl-CoA ACP transacylase"/>
    <property type="match status" value="1"/>
</dbReference>
<evidence type="ECO:0000256" key="4">
    <source>
        <dbReference type="ARBA" id="ARBA00022553"/>
    </source>
</evidence>
<dbReference type="CDD" id="cd00833">
    <property type="entry name" value="PKS"/>
    <property type="match status" value="1"/>
</dbReference>
<evidence type="ECO:0000256" key="19">
    <source>
        <dbReference type="ARBA" id="ARBA00078169"/>
    </source>
</evidence>
<feature type="domain" description="Carrier" evidence="23">
    <location>
        <begin position="1747"/>
        <end position="1822"/>
    </location>
</feature>
<dbReference type="Pfam" id="PF22621">
    <property type="entry name" value="CurL-like_PKS_C"/>
    <property type="match status" value="1"/>
</dbReference>
<dbReference type="GO" id="GO:0004312">
    <property type="term" value="F:fatty acid synthase activity"/>
    <property type="evidence" value="ECO:0007669"/>
    <property type="project" value="TreeGrafter"/>
</dbReference>
<comment type="catalytic activity">
    <reaction evidence="12">
        <text>19-(4-hydroxyphenyl)nonadecanoyl-[(phenol)carboxyphthiodiolenone synthase] + 2 (S)-methylmalonyl-CoA + 3 malonyl-CoA + 5 NADPH + 10 H(+) = C37-(phenol)carboxyphthiodiolenone-[(phenol)carboxyphthiodiolenone synthase] + 5 CO2 + 5 NADP(+) + 5 CoA + 2 H2O</text>
        <dbReference type="Rhea" id="RHEA:57760"/>
        <dbReference type="Rhea" id="RHEA-COMP:14273"/>
        <dbReference type="Rhea" id="RHEA-COMP:14990"/>
        <dbReference type="ChEBI" id="CHEBI:15377"/>
        <dbReference type="ChEBI" id="CHEBI:15378"/>
        <dbReference type="ChEBI" id="CHEBI:16526"/>
        <dbReference type="ChEBI" id="CHEBI:57287"/>
        <dbReference type="ChEBI" id="CHEBI:57327"/>
        <dbReference type="ChEBI" id="CHEBI:57384"/>
        <dbReference type="ChEBI" id="CHEBI:57783"/>
        <dbReference type="ChEBI" id="CHEBI:58349"/>
        <dbReference type="ChEBI" id="CHEBI:133301"/>
        <dbReference type="ChEBI" id="CHEBI:142260"/>
        <dbReference type="EC" id="2.3.1.292"/>
    </reaction>
</comment>
<dbReference type="InterPro" id="IPR029058">
    <property type="entry name" value="AB_hydrolase_fold"/>
</dbReference>
<gene>
    <name evidence="26" type="ORF">HZ995_00405</name>
</gene>
<dbReference type="SMART" id="SM00825">
    <property type="entry name" value="PKS_KS"/>
    <property type="match status" value="1"/>
</dbReference>
<protein>
    <recommendedName>
        <fullName evidence="17">Phenolphthiocerol/phthiocerol polyketide synthase subunit E</fullName>
        <ecNumber evidence="16">2.3.1.292</ecNumber>
    </recommendedName>
    <alternativeName>
        <fullName evidence="19">(Phenol)carboxyphthiodiolenone synthase subunit E</fullName>
    </alternativeName>
    <alternativeName>
        <fullName evidence="20">Beta-ketoacyl-acyl-carrier-protein synthase I</fullName>
    </alternativeName>
    <alternativeName>
        <fullName evidence="18">Phthiocerol synthesis polyketide synthase type I PpsE</fullName>
    </alternativeName>
</protein>
<evidence type="ECO:0000256" key="1">
    <source>
        <dbReference type="ARBA" id="ARBA00001937"/>
    </source>
</evidence>
<dbReference type="InterPro" id="IPR042104">
    <property type="entry name" value="PKS_dehydratase_sf"/>
</dbReference>
<evidence type="ECO:0000256" key="21">
    <source>
        <dbReference type="PROSITE-ProRule" id="PRU01363"/>
    </source>
</evidence>
<dbReference type="InterPro" id="IPR057326">
    <property type="entry name" value="KR_dom"/>
</dbReference>
<dbReference type="GO" id="GO:0016491">
    <property type="term" value="F:oxidoreductase activity"/>
    <property type="evidence" value="ECO:0007669"/>
    <property type="project" value="UniProtKB-KW"/>
</dbReference>
<keyword evidence="3" id="KW-0596">Phosphopantetheine</keyword>
<feature type="active site" description="Proton acceptor; for dehydratase activity" evidence="21">
    <location>
        <position position="1401"/>
    </location>
</feature>
<dbReference type="Gene3D" id="3.40.50.1820">
    <property type="entry name" value="alpha/beta hydrolase"/>
    <property type="match status" value="1"/>
</dbReference>
<dbReference type="SMART" id="SM00826">
    <property type="entry name" value="PKS_DH"/>
    <property type="match status" value="1"/>
</dbReference>
<evidence type="ECO:0000256" key="18">
    <source>
        <dbReference type="ARBA" id="ARBA00075053"/>
    </source>
</evidence>
<dbReference type="Pfam" id="PF02801">
    <property type="entry name" value="Ketoacyl-synt_C"/>
    <property type="match status" value="1"/>
</dbReference>
<evidence type="ECO:0000256" key="5">
    <source>
        <dbReference type="ARBA" id="ARBA00022679"/>
    </source>
</evidence>
<comment type="catalytic activity">
    <reaction evidence="14">
        <text>icosanoyl-[(phenol)carboxyphthiodiolenone synthase] + 2 (S)-methylmalonyl-CoA + 3 malonyl-CoA + 5 NADPH + 10 H(+) = C32-carboxyphthiodiolenone-[(phenol)carboxyphthiodiolenone synthase] + 5 CO2 + 5 NADP(+) + 5 CoA + 2 H2O</text>
        <dbReference type="Rhea" id="RHEA:57748"/>
        <dbReference type="Rhea" id="RHEA-COMP:14985"/>
        <dbReference type="Rhea" id="RHEA-COMP:14986"/>
        <dbReference type="ChEBI" id="CHEBI:15377"/>
        <dbReference type="ChEBI" id="CHEBI:15378"/>
        <dbReference type="ChEBI" id="CHEBI:16526"/>
        <dbReference type="ChEBI" id="CHEBI:57287"/>
        <dbReference type="ChEBI" id="CHEBI:57327"/>
        <dbReference type="ChEBI" id="CHEBI:57384"/>
        <dbReference type="ChEBI" id="CHEBI:57783"/>
        <dbReference type="ChEBI" id="CHEBI:58349"/>
        <dbReference type="ChEBI" id="CHEBI:87848"/>
        <dbReference type="ChEBI" id="CHEBI:142236"/>
        <dbReference type="EC" id="2.3.1.292"/>
    </reaction>
</comment>
<dbReference type="InterPro" id="IPR016035">
    <property type="entry name" value="Acyl_Trfase/lysoPLipase"/>
</dbReference>
<dbReference type="InterPro" id="IPR050091">
    <property type="entry name" value="PKS_NRPS_Biosynth_Enz"/>
</dbReference>
<feature type="domain" description="PKS/mFAS DH" evidence="25">
    <location>
        <begin position="1365"/>
        <end position="1652"/>
    </location>
</feature>
<dbReference type="InterPro" id="IPR049490">
    <property type="entry name" value="C883_1060-like_KR_N"/>
</dbReference>
<dbReference type="Pfam" id="PF00550">
    <property type="entry name" value="PP-binding"/>
    <property type="match status" value="1"/>
</dbReference>
<evidence type="ECO:0000256" key="2">
    <source>
        <dbReference type="ARBA" id="ARBA00001957"/>
    </source>
</evidence>
<keyword evidence="6" id="KW-0276">Fatty acid metabolism</keyword>
<dbReference type="InterPro" id="IPR020807">
    <property type="entry name" value="PKS_DH"/>
</dbReference>
<feature type="region of interest" description="Disordered" evidence="22">
    <location>
        <begin position="1653"/>
        <end position="1679"/>
    </location>
</feature>
<dbReference type="Gene3D" id="3.10.129.110">
    <property type="entry name" value="Polyketide synthase dehydratase"/>
    <property type="match status" value="1"/>
</dbReference>
<dbReference type="PROSITE" id="PS52019">
    <property type="entry name" value="PKS_MFAS_DH"/>
    <property type="match status" value="1"/>
</dbReference>
<dbReference type="InterPro" id="IPR020806">
    <property type="entry name" value="PKS_PP-bd"/>
</dbReference>
<evidence type="ECO:0000256" key="15">
    <source>
        <dbReference type="ARBA" id="ARBA00058455"/>
    </source>
</evidence>
<dbReference type="InterPro" id="IPR014031">
    <property type="entry name" value="Ketoacyl_synth_C"/>
</dbReference>
<comment type="catalytic activity">
    <reaction evidence="13">
        <text>docosanoyl-[(phenol)carboxyphthiodiolenone synthase] + 2 (S)-methylmalonyl-CoA + 3 malonyl-CoA + 5 NADPH + 10 H(+) = C34-carboxyphthiodiolenone-[(phenol)carboxyphthiodiolenone synthase] + 5 CO2 + 5 NADP(+) + 5 CoA + 2 H2O</text>
        <dbReference type="Rhea" id="RHEA:57752"/>
        <dbReference type="Rhea" id="RHEA-COMP:14987"/>
        <dbReference type="Rhea" id="RHEA-COMP:14988"/>
        <dbReference type="ChEBI" id="CHEBI:15377"/>
        <dbReference type="ChEBI" id="CHEBI:15378"/>
        <dbReference type="ChEBI" id="CHEBI:16526"/>
        <dbReference type="ChEBI" id="CHEBI:57287"/>
        <dbReference type="ChEBI" id="CHEBI:57327"/>
        <dbReference type="ChEBI" id="CHEBI:57384"/>
        <dbReference type="ChEBI" id="CHEBI:57783"/>
        <dbReference type="ChEBI" id="CHEBI:58349"/>
        <dbReference type="ChEBI" id="CHEBI:142237"/>
        <dbReference type="ChEBI" id="CHEBI:142238"/>
        <dbReference type="EC" id="2.3.1.292"/>
    </reaction>
</comment>
<keyword evidence="9" id="KW-0443">Lipid metabolism</keyword>
<dbReference type="PROSITE" id="PS50075">
    <property type="entry name" value="CARRIER"/>
    <property type="match status" value="1"/>
</dbReference>
<evidence type="ECO:0000256" key="20">
    <source>
        <dbReference type="ARBA" id="ARBA00084020"/>
    </source>
</evidence>
<dbReference type="CDD" id="cd08953">
    <property type="entry name" value="KR_2_SDR_x"/>
    <property type="match status" value="1"/>
</dbReference>
<sequence length="2128" mass="231492">MVKENAQDTWSENDIAIVGMAAHLPGSDTLDDYWANLRDGVESITQLSEADLAEAGESAARMRHKNYVPSAAILKDYEKFDAEFFGLSPKEAAIMDPQHRKFLEVSWEALETAGHMPEKFGGPIGVFAGCGMGSYFYFNVCSNRDLVDNTGMFLLRHTGNDKDFLSTRLSHFLDLKGPSLSVQTACSTSLVATHYAVQSLLNGECDMALAGGVTIEMPHGRGYIFEDGEILSPDGHCHAFDHRAQGTVFGSGAGVVVLRRMSDALADNDHIWGVIRATAVNNDGSDKAGYLAPSVDGQAGAIAEAHGIADISADTIDYVECHGTGTYLGDPIEVAALTEAFRATTNDAGYCRIGSVKTNIGHLDTAAGAASLIKTALSLHNKQLPPSLGYEAPNPAIDFETSPFKVNDRLTNWVSHKGPRRAGVNSLGVGGTNAHVVIEEAPAQTPSEEAEWPFHLLTISGRTSKALDGNSARLASYLRDNPDVPLADVAYTLQEGRRAFEKRRVVVAESHEQAIALVESGDKARVFDHAAESDAPEVVFMFPGGGAQFAGMAQDLYETEPVFQEWMDKGLDILRTKVDYDPRAIWLAEDMLREEADAKLTQPSVQLPLIMITEYALAQLWMSWGVKPAALVGHSMGENTAACLAGVMSFEDCIGLVLLRGQLFDTVPAGGMLSVPLSIEALAPYIDQTLDIAAKNASDLTVVSGPQQALDALHSRLAKDEIEAQRIQIDIAAHSRMLEPILDDFRAYLAGITLNAPQMPIISNRSGQVLSAEDAQDPDYWVGHLRGTVMFADCLATAAQIPGRVYLEVGPGKALSSLARMHSDIAGGKVLSSLRHPKEEIEDDKFFMEVLGRLWACGVEFDWSQIWGEARRNRVVMPTYAFQKAPYFIAPSESAATAPQALMHQENIVDWGYRMAWKPELADCDPDLLTDPSLSAPHSWLIFMDDTGLGRDLSDKLRAAGHSVTEVSTGDAFGKLAADRYVLAPERGREGYDQLIADLIANGRAPDRILHLWLVTEAETFRPGSSFFHRNLEMGFHTLLYLAQAIVEENLPRPVHVMSVTNGAAKVAGEALPYPEKSVIKGPLGVLPREVPGVSGASIDVELTEGLTDRLFEELLADPSEGTIAYRGVKRFTQVAKPHALTQEPVKWRMGETYLITGGLGGIGATVAREMLAEGANVVLQSRSALPDRENWYKIKAFRAASDPLARRVRLVEDLEKLPGQLMIVAADVCNLDDMQRAVREVDARFGKINGVVHAAGVINDGPMLAKSSVDVADVMAPKLHGTLVLDQLFADGELNWLVLFSSTSTVTTPAGQVDYVAANEFLNAYAAARKGDKTQVMSVNWGVWADVGMAVDSLGQEVVQKPQDRIISAPVLKRLRVLPGNEIVFSAELSAENCWMLDQHRTWDGAAILPGTGYLELISEAMQALDETRAYEVRDLLFLRPFHVEDGQSRKLRISLKETDAGYEFEILGNHQDGFVLHAEGRISMVALSMPKDLDVKSLSTRFTSVEDAPVGQTLVTRQEAHLNFGPHWKTLVSQSFSGSEGLACLSLQNALSSEAKNMSLHPGLLDIGTGWAMDLIEGYQADSLWVPMSYGALRHFATLPADIISHVTLTSGSVTEGTASFDVILADLDGRVCVEVDGLTIKQLPVGGSLGSTPPVSAKDIRRDQEDAPQTLSPGEQRLADNIAEGIPAELGGEALRRALATGLPRVVVSSLDLHGLMDQAAAEGDEPEDTAGFERPDLDADFVAPETDVQRTLAGFWSELLGIEQIGIHDSFFDLGGHSLIAVRLFAMVKKAYRVSFPISVLFEAPTIESCAALIEERIGPQEAESAEIIPGPSAPERRYTHLVPMHGALHSDKTPFFLVAGMYGNVLNLRHLGHLIGSDRPFYGLQARGLFGDVAPHDSIVKAARDYIAEMQQVQPHGPYMFGGFSGGGITAYEIAHQLEAMGEEVSLVVMLDTPLPQRRPLSREDRVKIQLQELKSGGIGYVTRWAKNRIAWEIEKRRPQAETQADDGEAHFHNAEIEAAFLKAVASYQVRPWSGRVALYRPPMVGKWQVAEDRLVDKDRAYVLADNDWGQFVSDLSVLEVPGDHDSMVLEPNVRVLAAHIRKAIEDAEEADQVIVPFRRAAG</sequence>
<dbReference type="InterPro" id="IPR049552">
    <property type="entry name" value="PKS_DH_N"/>
</dbReference>
<dbReference type="Gene3D" id="1.10.1200.10">
    <property type="entry name" value="ACP-like"/>
    <property type="match status" value="1"/>
</dbReference>
<accession>A0A975ES47</accession>
<dbReference type="Pfam" id="PF21394">
    <property type="entry name" value="Beta-ketacyl_N"/>
    <property type="match status" value="1"/>
</dbReference>
<dbReference type="Pfam" id="PF08659">
    <property type="entry name" value="KR"/>
    <property type="match status" value="1"/>
</dbReference>
<dbReference type="SUPFAM" id="SSF47336">
    <property type="entry name" value="ACP-like"/>
    <property type="match status" value="1"/>
</dbReference>
<dbReference type="SUPFAM" id="SSF53901">
    <property type="entry name" value="Thiolase-like"/>
    <property type="match status" value="1"/>
</dbReference>
<dbReference type="Gene3D" id="3.40.366.10">
    <property type="entry name" value="Malonyl-Coenzyme A Acyl Carrier Protein, domain 2"/>
    <property type="match status" value="1"/>
</dbReference>
<dbReference type="SUPFAM" id="SSF53474">
    <property type="entry name" value="alpha/beta-Hydrolases"/>
    <property type="match status" value="1"/>
</dbReference>
<dbReference type="KEGG" id="cact:HZ995_00405"/>
<dbReference type="PANTHER" id="PTHR43775">
    <property type="entry name" value="FATTY ACID SYNTHASE"/>
    <property type="match status" value="1"/>
</dbReference>
<dbReference type="InterPro" id="IPR001227">
    <property type="entry name" value="Ac_transferase_dom_sf"/>
</dbReference>
<evidence type="ECO:0000256" key="13">
    <source>
        <dbReference type="ARBA" id="ARBA00052119"/>
    </source>
</evidence>
<dbReference type="Gene3D" id="3.30.70.3290">
    <property type="match status" value="1"/>
</dbReference>
<keyword evidence="5" id="KW-0808">Transferase</keyword>
<dbReference type="Gene3D" id="3.40.50.720">
    <property type="entry name" value="NAD(P)-binding Rossmann-like Domain"/>
    <property type="match status" value="1"/>
</dbReference>
<dbReference type="SMART" id="SM00823">
    <property type="entry name" value="PKS_PP"/>
    <property type="match status" value="1"/>
</dbReference>
<comment type="cofactor">
    <cofactor evidence="2">
        <name>pantetheine 4'-phosphate</name>
        <dbReference type="ChEBI" id="CHEBI:47942"/>
    </cofactor>
</comment>
<dbReference type="InterPro" id="IPR001031">
    <property type="entry name" value="Thioesterase"/>
</dbReference>
<dbReference type="InterPro" id="IPR009081">
    <property type="entry name" value="PP-bd_ACP"/>
</dbReference>
<dbReference type="RefSeq" id="WP_209358104.1">
    <property type="nucleotide sequence ID" value="NZ_CP060010.1"/>
</dbReference>
<evidence type="ECO:0000256" key="22">
    <source>
        <dbReference type="SAM" id="MobiDB-lite"/>
    </source>
</evidence>
<evidence type="ECO:0000256" key="11">
    <source>
        <dbReference type="ARBA" id="ARBA00050973"/>
    </source>
</evidence>
<evidence type="ECO:0000256" key="7">
    <source>
        <dbReference type="ARBA" id="ARBA00022857"/>
    </source>
</evidence>
<dbReference type="EC" id="2.3.1.292" evidence="16"/>
<evidence type="ECO:0000313" key="26">
    <source>
        <dbReference type="EMBL" id="QTN37397.1"/>
    </source>
</evidence>
<comment type="catalytic activity">
    <reaction evidence="11">
        <text>17-(4-hydroxyphenyl)heptadecanoyl-[(phenol)carboxyphthiodiolenone synthase] + 2 (S)-methylmalonyl-CoA + 3 malonyl-CoA + 5 NADPH + 10 H(+) = C35-(phenol)carboxyphthiodiolenone-[(phenol)carboxyphthiodiolenone synthase] + 5 CO2 + 5 NADP(+) + 5 CoA + 2 H2O</text>
        <dbReference type="Rhea" id="RHEA:57756"/>
        <dbReference type="Rhea" id="RHEA-COMP:14272"/>
        <dbReference type="Rhea" id="RHEA-COMP:14989"/>
        <dbReference type="ChEBI" id="CHEBI:15377"/>
        <dbReference type="ChEBI" id="CHEBI:15378"/>
        <dbReference type="ChEBI" id="CHEBI:16526"/>
        <dbReference type="ChEBI" id="CHEBI:57287"/>
        <dbReference type="ChEBI" id="CHEBI:57327"/>
        <dbReference type="ChEBI" id="CHEBI:57384"/>
        <dbReference type="ChEBI" id="CHEBI:57783"/>
        <dbReference type="ChEBI" id="CHEBI:58349"/>
        <dbReference type="ChEBI" id="CHEBI:133300"/>
        <dbReference type="ChEBI" id="CHEBI:142259"/>
        <dbReference type="EC" id="2.3.1.292"/>
    </reaction>
</comment>
<dbReference type="InterPro" id="IPR016039">
    <property type="entry name" value="Thiolase-like"/>
</dbReference>
<dbReference type="FunFam" id="3.40.47.10:FF:000042">
    <property type="entry name" value="Polyketide synthase Pks13"/>
    <property type="match status" value="1"/>
</dbReference>
<dbReference type="Gene3D" id="3.40.47.10">
    <property type="match status" value="1"/>
</dbReference>
<evidence type="ECO:0000256" key="16">
    <source>
        <dbReference type="ARBA" id="ARBA00066974"/>
    </source>
</evidence>
<dbReference type="SMART" id="SM00822">
    <property type="entry name" value="PKS_KR"/>
    <property type="match status" value="1"/>
</dbReference>
<evidence type="ECO:0000256" key="10">
    <source>
        <dbReference type="ARBA" id="ARBA00023268"/>
    </source>
</evidence>
<evidence type="ECO:0000256" key="3">
    <source>
        <dbReference type="ARBA" id="ARBA00022450"/>
    </source>
</evidence>
<keyword evidence="4" id="KW-0597">Phosphoprotein</keyword>
<evidence type="ECO:0000256" key="12">
    <source>
        <dbReference type="ARBA" id="ARBA00051971"/>
    </source>
</evidence>
<dbReference type="InterPro" id="IPR014030">
    <property type="entry name" value="Ketoacyl_synth_N"/>
</dbReference>
<dbReference type="PROSITE" id="PS52004">
    <property type="entry name" value="KS3_2"/>
    <property type="match status" value="1"/>
</dbReference>
<feature type="region of interest" description="N-terminal hotdog fold" evidence="21">
    <location>
        <begin position="1365"/>
        <end position="1491"/>
    </location>
</feature>
<keyword evidence="10" id="KW-0511">Multifunctional enzyme</keyword>
<evidence type="ECO:0000256" key="14">
    <source>
        <dbReference type="ARBA" id="ARBA00052745"/>
    </source>
</evidence>
<evidence type="ECO:0000259" key="24">
    <source>
        <dbReference type="PROSITE" id="PS52004"/>
    </source>
</evidence>
<dbReference type="GO" id="GO:0006633">
    <property type="term" value="P:fatty acid biosynthetic process"/>
    <property type="evidence" value="ECO:0007669"/>
    <property type="project" value="TreeGrafter"/>
</dbReference>
<organism evidence="26 27">
    <name type="scientific">Cognatishimia activa</name>
    <dbReference type="NCBI Taxonomy" id="1715691"/>
    <lineage>
        <taxon>Bacteria</taxon>
        <taxon>Pseudomonadati</taxon>
        <taxon>Pseudomonadota</taxon>
        <taxon>Alphaproteobacteria</taxon>
        <taxon>Rhodobacterales</taxon>
        <taxon>Paracoccaceae</taxon>
        <taxon>Cognatishimia</taxon>
    </lineage>
</organism>
<dbReference type="Pfam" id="PF00698">
    <property type="entry name" value="Acyl_transf_1"/>
    <property type="match status" value="1"/>
</dbReference>
<dbReference type="GO" id="GO:0034081">
    <property type="term" value="C:polyketide synthase complex"/>
    <property type="evidence" value="ECO:0007669"/>
    <property type="project" value="UniProtKB-ARBA"/>
</dbReference>
<proteinExistence type="predicted"/>
<reference evidence="26" key="1">
    <citation type="submission" date="2020-07" db="EMBL/GenBank/DDBJ databases">
        <title>Genome sequences of bacteria associated with the marine, planktonic diatom Thalassiosira profunda strain ECT2AJA-044.</title>
        <authorList>
            <person name="Gargas C.B."/>
            <person name="Roberts W.R."/>
            <person name="Alverson A.J."/>
        </authorList>
    </citation>
    <scope>NUCLEOTIDE SEQUENCE</scope>
    <source>
        <strain evidence="26">ECT2AJA-044</strain>
    </source>
</reference>
<evidence type="ECO:0000256" key="8">
    <source>
        <dbReference type="ARBA" id="ARBA00023002"/>
    </source>
</evidence>
<dbReference type="PANTHER" id="PTHR43775:SF51">
    <property type="entry name" value="INACTIVE PHENOLPHTHIOCEROL SYNTHESIS POLYKETIDE SYNTHASE TYPE I PKS1-RELATED"/>
    <property type="match status" value="1"/>
</dbReference>
<dbReference type="InterPro" id="IPR013968">
    <property type="entry name" value="PKS_KR"/>
</dbReference>
<dbReference type="InterPro" id="IPR036736">
    <property type="entry name" value="ACP-like_sf"/>
</dbReference>
<evidence type="ECO:0000313" key="27">
    <source>
        <dbReference type="Proteomes" id="UP000665026"/>
    </source>
</evidence>
<name>A0A975ES47_9RHOB</name>
<keyword evidence="8" id="KW-0560">Oxidoreductase</keyword>
<evidence type="ECO:0000259" key="25">
    <source>
        <dbReference type="PROSITE" id="PS52019"/>
    </source>
</evidence>
<dbReference type="SUPFAM" id="SSF51735">
    <property type="entry name" value="NAD(P)-binding Rossmann-fold domains"/>
    <property type="match status" value="2"/>
</dbReference>
<dbReference type="Pfam" id="PF14765">
    <property type="entry name" value="PS-DH"/>
    <property type="match status" value="1"/>
</dbReference>
<dbReference type="Pfam" id="PF00109">
    <property type="entry name" value="ketoacyl-synt"/>
    <property type="match status" value="1"/>
</dbReference>
<evidence type="ECO:0000256" key="9">
    <source>
        <dbReference type="ARBA" id="ARBA00023098"/>
    </source>
</evidence>
<dbReference type="EMBL" id="CP060010">
    <property type="protein sequence ID" value="QTN37397.1"/>
    <property type="molecule type" value="Genomic_DNA"/>
</dbReference>
<dbReference type="InterPro" id="IPR016036">
    <property type="entry name" value="Malonyl_transacylase_ACP-bd"/>
</dbReference>
<dbReference type="Proteomes" id="UP000665026">
    <property type="component" value="Chromosome"/>
</dbReference>
<dbReference type="InterPro" id="IPR020841">
    <property type="entry name" value="PKS_Beta-ketoAc_synthase_dom"/>
</dbReference>
<evidence type="ECO:0000259" key="23">
    <source>
        <dbReference type="PROSITE" id="PS50075"/>
    </source>
</evidence>
<feature type="domain" description="Ketosynthase family 3 (KS3)" evidence="24">
    <location>
        <begin position="12"/>
        <end position="440"/>
    </location>
</feature>
<evidence type="ECO:0000256" key="17">
    <source>
        <dbReference type="ARBA" id="ARBA00073623"/>
    </source>
</evidence>
<dbReference type="InterPro" id="IPR049551">
    <property type="entry name" value="PKS_DH_C"/>
</dbReference>
<keyword evidence="7" id="KW-0521">NADP</keyword>
<dbReference type="FunFam" id="1.10.1200.10:FF:000005">
    <property type="entry name" value="Nonribosomal peptide synthetase 1"/>
    <property type="match status" value="1"/>
</dbReference>
<dbReference type="Pfam" id="PF21089">
    <property type="entry name" value="PKS_DH_N"/>
    <property type="match status" value="1"/>
</dbReference>
<evidence type="ECO:0000256" key="6">
    <source>
        <dbReference type="ARBA" id="ARBA00022832"/>
    </source>
</evidence>
<comment type="cofactor">
    <cofactor evidence="1">
        <name>NADP(+)</name>
        <dbReference type="ChEBI" id="CHEBI:58349"/>
    </cofactor>
</comment>
<comment type="function">
    <text evidence="15">Part of the PpsABCDE complex involved in the biosynthesis of the lipid core common to phthiocerols and phenolphthiocerols by successive additions of malonyl-CoA or methylmalonyl-CoA extender units. PpsA can accept as substrate the activated forms of either icosanoyl (C20), docosanoyl (C22) or lignoceroyl (C24) groups from FadD26, or a (4-hydroxyphenyl)-C17 or (4-hydroxyphenyl)-C19 fatty acyl from FadD29. PpsA initiates the biosynthesis and extends its substrate using a malonyl-CoA extender unit. The PpsB and PpsC proteins add the second and third malonyl-CoA extender units. PpsD adds an (R)-methylmalonyl unit and PpsE adds a second (R)-methylmalonyl unit. The incorporation of the methylmalonyl units results in formation of two branched methyl groups in the elongated product.</text>
</comment>
<feature type="region of interest" description="C-terminal hotdog fold" evidence="21">
    <location>
        <begin position="1505"/>
        <end position="1652"/>
    </location>
</feature>
<dbReference type="InterPro" id="IPR049900">
    <property type="entry name" value="PKS_mFAS_DH"/>
</dbReference>